<keyword evidence="3" id="KW-0472">Membrane</keyword>
<feature type="transmembrane region" description="Helical" evidence="3">
    <location>
        <begin position="453"/>
        <end position="470"/>
    </location>
</feature>
<accession>A0ABD3WB38</accession>
<feature type="transmembrane region" description="Helical" evidence="3">
    <location>
        <begin position="476"/>
        <end position="494"/>
    </location>
</feature>
<dbReference type="Gene3D" id="1.20.1250.20">
    <property type="entry name" value="MFS general substrate transporter like domains"/>
    <property type="match status" value="2"/>
</dbReference>
<dbReference type="PANTHER" id="PTHR11360">
    <property type="entry name" value="MONOCARBOXYLATE TRANSPORTER"/>
    <property type="match status" value="1"/>
</dbReference>
<keyword evidence="3" id="KW-1133">Transmembrane helix</keyword>
<feature type="transmembrane region" description="Helical" evidence="3">
    <location>
        <begin position="181"/>
        <end position="205"/>
    </location>
</feature>
<reference evidence="5 6" key="1">
    <citation type="submission" date="2024-11" db="EMBL/GenBank/DDBJ databases">
        <title>Chromosome-level genome assembly of the freshwater bivalve Anodonta woodiana.</title>
        <authorList>
            <person name="Chen X."/>
        </authorList>
    </citation>
    <scope>NUCLEOTIDE SEQUENCE [LARGE SCALE GENOMIC DNA]</scope>
    <source>
        <strain evidence="5">MN2024</strain>
        <tissue evidence="5">Gills</tissue>
    </source>
</reference>
<keyword evidence="3" id="KW-0812">Transmembrane</keyword>
<evidence type="ECO:0000256" key="2">
    <source>
        <dbReference type="SAM" id="MobiDB-lite"/>
    </source>
</evidence>
<dbReference type="EMBL" id="JBJQND010000007">
    <property type="protein sequence ID" value="KAL3871119.1"/>
    <property type="molecule type" value="Genomic_DNA"/>
</dbReference>
<feature type="transmembrane region" description="Helical" evidence="3">
    <location>
        <begin position="514"/>
        <end position="532"/>
    </location>
</feature>
<dbReference type="InterPro" id="IPR020846">
    <property type="entry name" value="MFS_dom"/>
</dbReference>
<gene>
    <name evidence="5" type="ORF">ACJMK2_039138</name>
</gene>
<protein>
    <recommendedName>
        <fullName evidence="4">Major facilitator superfamily (MFS) profile domain-containing protein</fullName>
    </recommendedName>
</protein>
<name>A0ABD3WB38_SINWO</name>
<dbReference type="SUPFAM" id="SSF103473">
    <property type="entry name" value="MFS general substrate transporter"/>
    <property type="match status" value="1"/>
</dbReference>
<dbReference type="Proteomes" id="UP001634394">
    <property type="component" value="Unassembled WGS sequence"/>
</dbReference>
<dbReference type="AlphaFoldDB" id="A0ABD3WB38"/>
<dbReference type="PROSITE" id="PS50850">
    <property type="entry name" value="MFS"/>
    <property type="match status" value="1"/>
</dbReference>
<feature type="transmembrane region" description="Helical" evidence="3">
    <location>
        <begin position="244"/>
        <end position="269"/>
    </location>
</feature>
<feature type="transmembrane region" description="Helical" evidence="3">
    <location>
        <begin position="421"/>
        <end position="441"/>
    </location>
</feature>
<sequence length="579" mass="62725">MEGNSCECSDVVIDVVDGPDTKSAQEASEAHFADKDVVTIPAEAREEGVPIDDKRLLDRKDETEHSVQSTPSGNNGGEDPSSPPDGGWGWFVVLGSALIHILLGGFERSSGVLFLELRSRFGQSASATAWVSALFSTSRFMMGPVASAICQRFTIRFVVFVGSLLFALGVLLTGYAPNLTVVYIIFGLLGGFGSSLIYSPSLIIVSQYFNKKRGLAIGLSSAGFGLDTLFMPPLFGILFDRYGFQWTCLILSGISLTSVIAAFLFSPVVPVGSIKSQTRKEQNICNINAEQELFFQTDTTELHANSAKQEQTCITTMPAENENDIPVIGRNGENVKPNKANVLNIRQTLRMKKVIQIGKTFFAIKNLETHKKKPLLELSLLTNVTFLSLCIAMSLFTMAFHIAFVFLPPLIKDRGMTELDAAYIVTITGIMDVVGKILAGFILDLNSIKKYRLLIYNGIMIVVGTVSLLIPSVSTFTGFALLCAFYGLMLGAYISQKSIVIIDIPGVEKLTSSLGLLLWFQGAGTLVGPPISGFLKDVFGTYDGAFYLGGAGIIFGALILLAENVWKLCRDARSKDIAT</sequence>
<comment type="subcellular location">
    <subcellularLocation>
        <location evidence="1">Membrane</location>
        <topology evidence="1">Multi-pass membrane protein</topology>
    </subcellularLocation>
</comment>
<evidence type="ECO:0000313" key="5">
    <source>
        <dbReference type="EMBL" id="KAL3871119.1"/>
    </source>
</evidence>
<feature type="transmembrane region" description="Helical" evidence="3">
    <location>
        <begin position="217"/>
        <end position="238"/>
    </location>
</feature>
<keyword evidence="6" id="KW-1185">Reference proteome</keyword>
<dbReference type="InterPro" id="IPR036259">
    <property type="entry name" value="MFS_trans_sf"/>
</dbReference>
<dbReference type="GO" id="GO:0016020">
    <property type="term" value="C:membrane"/>
    <property type="evidence" value="ECO:0007669"/>
    <property type="project" value="UniProtKB-SubCell"/>
</dbReference>
<dbReference type="PANTHER" id="PTHR11360:SF306">
    <property type="entry name" value="RE01051P"/>
    <property type="match status" value="1"/>
</dbReference>
<feature type="transmembrane region" description="Helical" evidence="3">
    <location>
        <begin position="544"/>
        <end position="566"/>
    </location>
</feature>
<feature type="transmembrane region" description="Helical" evidence="3">
    <location>
        <begin position="153"/>
        <end position="175"/>
    </location>
</feature>
<dbReference type="Pfam" id="PF07690">
    <property type="entry name" value="MFS_1"/>
    <property type="match status" value="1"/>
</dbReference>
<evidence type="ECO:0000259" key="4">
    <source>
        <dbReference type="PROSITE" id="PS50850"/>
    </source>
</evidence>
<evidence type="ECO:0000313" key="6">
    <source>
        <dbReference type="Proteomes" id="UP001634394"/>
    </source>
</evidence>
<comment type="caution">
    <text evidence="5">The sequence shown here is derived from an EMBL/GenBank/DDBJ whole genome shotgun (WGS) entry which is preliminary data.</text>
</comment>
<dbReference type="CDD" id="cd17352">
    <property type="entry name" value="MFS_MCT_SLC16"/>
    <property type="match status" value="1"/>
</dbReference>
<evidence type="ECO:0000256" key="1">
    <source>
        <dbReference type="ARBA" id="ARBA00004141"/>
    </source>
</evidence>
<organism evidence="5 6">
    <name type="scientific">Sinanodonta woodiana</name>
    <name type="common">Chinese pond mussel</name>
    <name type="synonym">Anodonta woodiana</name>
    <dbReference type="NCBI Taxonomy" id="1069815"/>
    <lineage>
        <taxon>Eukaryota</taxon>
        <taxon>Metazoa</taxon>
        <taxon>Spiralia</taxon>
        <taxon>Lophotrochozoa</taxon>
        <taxon>Mollusca</taxon>
        <taxon>Bivalvia</taxon>
        <taxon>Autobranchia</taxon>
        <taxon>Heteroconchia</taxon>
        <taxon>Palaeoheterodonta</taxon>
        <taxon>Unionida</taxon>
        <taxon>Unionoidea</taxon>
        <taxon>Unionidae</taxon>
        <taxon>Unioninae</taxon>
        <taxon>Sinanodonta</taxon>
    </lineage>
</organism>
<feature type="domain" description="Major facilitator superfamily (MFS) profile" evidence="4">
    <location>
        <begin position="88"/>
        <end position="568"/>
    </location>
</feature>
<feature type="region of interest" description="Disordered" evidence="2">
    <location>
        <begin position="17"/>
        <end position="82"/>
    </location>
</feature>
<feature type="transmembrane region" description="Helical" evidence="3">
    <location>
        <begin position="88"/>
        <end position="106"/>
    </location>
</feature>
<evidence type="ECO:0000256" key="3">
    <source>
        <dbReference type="SAM" id="Phobius"/>
    </source>
</evidence>
<feature type="transmembrane region" description="Helical" evidence="3">
    <location>
        <begin position="380"/>
        <end position="406"/>
    </location>
</feature>
<dbReference type="InterPro" id="IPR050327">
    <property type="entry name" value="Proton-linked_MCT"/>
</dbReference>
<dbReference type="InterPro" id="IPR011701">
    <property type="entry name" value="MFS"/>
</dbReference>
<feature type="compositionally biased region" description="Basic and acidic residues" evidence="2">
    <location>
        <begin position="28"/>
        <end position="65"/>
    </location>
</feature>
<proteinExistence type="predicted"/>